<evidence type="ECO:0000256" key="2">
    <source>
        <dbReference type="ARBA" id="ARBA00023157"/>
    </source>
</evidence>
<accession>A0A182LW58</accession>
<dbReference type="InterPro" id="IPR036058">
    <property type="entry name" value="Kazal_dom_sf"/>
</dbReference>
<dbReference type="Gene3D" id="3.30.60.30">
    <property type="match status" value="1"/>
</dbReference>
<protein>
    <recommendedName>
        <fullName evidence="5">Kazal-like domain-containing protein</fullName>
    </recommendedName>
</protein>
<organism evidence="6 7">
    <name type="scientific">Anopheles culicifacies</name>
    <dbReference type="NCBI Taxonomy" id="139723"/>
    <lineage>
        <taxon>Eukaryota</taxon>
        <taxon>Metazoa</taxon>
        <taxon>Ecdysozoa</taxon>
        <taxon>Arthropoda</taxon>
        <taxon>Hexapoda</taxon>
        <taxon>Insecta</taxon>
        <taxon>Pterygota</taxon>
        <taxon>Neoptera</taxon>
        <taxon>Endopterygota</taxon>
        <taxon>Diptera</taxon>
        <taxon>Nematocera</taxon>
        <taxon>Culicoidea</taxon>
        <taxon>Culicidae</taxon>
        <taxon>Anophelinae</taxon>
        <taxon>Anopheles</taxon>
        <taxon>culicifacies species complex</taxon>
    </lineage>
</organism>
<dbReference type="CDD" id="cd00104">
    <property type="entry name" value="KAZAL_FS"/>
    <property type="match status" value="1"/>
</dbReference>
<dbReference type="Pfam" id="PF07648">
    <property type="entry name" value="Kazal_2"/>
    <property type="match status" value="1"/>
</dbReference>
<keyword evidence="1" id="KW-0732">Signal</keyword>
<dbReference type="AlphaFoldDB" id="A0A182LW58"/>
<dbReference type="PANTHER" id="PTHR13866:SF30">
    <property type="match status" value="1"/>
</dbReference>
<evidence type="ECO:0000259" key="5">
    <source>
        <dbReference type="PROSITE" id="PS51465"/>
    </source>
</evidence>
<keyword evidence="3" id="KW-0325">Glycoprotein</keyword>
<feature type="compositionally biased region" description="Polar residues" evidence="4">
    <location>
        <begin position="179"/>
        <end position="194"/>
    </location>
</feature>
<reference evidence="7" key="1">
    <citation type="submission" date="2013-09" db="EMBL/GenBank/DDBJ databases">
        <title>The Genome Sequence of Anopheles culicifacies species A.</title>
        <authorList>
            <consortium name="The Broad Institute Genomics Platform"/>
            <person name="Neafsey D.E."/>
            <person name="Besansky N."/>
            <person name="Howell P."/>
            <person name="Walton C."/>
            <person name="Young S.K."/>
            <person name="Zeng Q."/>
            <person name="Gargeya S."/>
            <person name="Fitzgerald M."/>
            <person name="Haas B."/>
            <person name="Abouelleil A."/>
            <person name="Allen A.W."/>
            <person name="Alvarado L."/>
            <person name="Arachchi H.M."/>
            <person name="Berlin A.M."/>
            <person name="Chapman S.B."/>
            <person name="Gainer-Dewar J."/>
            <person name="Goldberg J."/>
            <person name="Griggs A."/>
            <person name="Gujja S."/>
            <person name="Hansen M."/>
            <person name="Howarth C."/>
            <person name="Imamovic A."/>
            <person name="Ireland A."/>
            <person name="Larimer J."/>
            <person name="McCowan C."/>
            <person name="Murphy C."/>
            <person name="Pearson M."/>
            <person name="Poon T.W."/>
            <person name="Priest M."/>
            <person name="Roberts A."/>
            <person name="Saif S."/>
            <person name="Shea T."/>
            <person name="Sisk P."/>
            <person name="Sykes S."/>
            <person name="Wortman J."/>
            <person name="Nusbaum C."/>
            <person name="Birren B."/>
        </authorList>
    </citation>
    <scope>NUCLEOTIDE SEQUENCE [LARGE SCALE GENOMIC DNA]</scope>
    <source>
        <strain evidence="7">A-37</strain>
    </source>
</reference>
<dbReference type="InterPro" id="IPR002350">
    <property type="entry name" value="Kazal_dom"/>
</dbReference>
<reference evidence="6" key="2">
    <citation type="submission" date="2020-05" db="UniProtKB">
        <authorList>
            <consortium name="EnsemblMetazoa"/>
        </authorList>
    </citation>
    <scope>IDENTIFICATION</scope>
    <source>
        <strain evidence="6">A-37</strain>
    </source>
</reference>
<dbReference type="GO" id="GO:0050840">
    <property type="term" value="F:extracellular matrix binding"/>
    <property type="evidence" value="ECO:0007669"/>
    <property type="project" value="TreeGrafter"/>
</dbReference>
<dbReference type="GO" id="GO:0005518">
    <property type="term" value="F:collagen binding"/>
    <property type="evidence" value="ECO:0007669"/>
    <property type="project" value="TreeGrafter"/>
</dbReference>
<name>A0A182LW58_9DIPT</name>
<dbReference type="SMART" id="SM00280">
    <property type="entry name" value="KAZAL"/>
    <property type="match status" value="1"/>
</dbReference>
<dbReference type="GO" id="GO:0005615">
    <property type="term" value="C:extracellular space"/>
    <property type="evidence" value="ECO:0007669"/>
    <property type="project" value="TreeGrafter"/>
</dbReference>
<sequence length="327" mass="35720">MVHSVLKHPLLGSPDSPGLTATPSVTISFRWHEHYSEVLGEIYEIIFNFPPFRARLAAIRRPAFAEGATCATLSTLANGGTACFRGDLCKPLNCKKKELCLLEDAYTAVCVSKKELHKNKEEIITKSKYFEEEEAKRKADAEAAAAAAAAAASGLNGAVGGGVAGAADTASMTLMAASGDSSTGSNANDGTSSGLEHEDREDDESSSQDDDVFYDSEKEEDCKPCPVVKPTYLCGSDNWTYSSLCRLEYHNCIHTTEVKVNCMGFCPCKEQRNPNCTNVSTFVVLLDTAETYRCFHPAERHVNMQMGREEHRLIVSSLMEYLAWTRS</sequence>
<dbReference type="PANTHER" id="PTHR13866">
    <property type="entry name" value="SPARC OSTEONECTIN"/>
    <property type="match status" value="1"/>
</dbReference>
<dbReference type="EMBL" id="AXCM01002923">
    <property type="status" value="NOT_ANNOTATED_CDS"/>
    <property type="molecule type" value="Genomic_DNA"/>
</dbReference>
<dbReference type="SUPFAM" id="SSF100895">
    <property type="entry name" value="Kazal-type serine protease inhibitors"/>
    <property type="match status" value="1"/>
</dbReference>
<proteinExistence type="predicted"/>
<evidence type="ECO:0000313" key="6">
    <source>
        <dbReference type="EnsemblMetazoa" id="ACUA003408-PA"/>
    </source>
</evidence>
<dbReference type="EnsemblMetazoa" id="ACUA003408-RA">
    <property type="protein sequence ID" value="ACUA003408-PA"/>
    <property type="gene ID" value="ACUA003408"/>
</dbReference>
<dbReference type="STRING" id="139723.A0A182LW58"/>
<dbReference type="VEuPathDB" id="VectorBase:ACUA003408"/>
<keyword evidence="7" id="KW-1185">Reference proteome</keyword>
<dbReference type="PROSITE" id="PS51465">
    <property type="entry name" value="KAZAL_2"/>
    <property type="match status" value="1"/>
</dbReference>
<keyword evidence="2" id="KW-1015">Disulfide bond</keyword>
<feature type="compositionally biased region" description="Acidic residues" evidence="4">
    <location>
        <begin position="199"/>
        <end position="217"/>
    </location>
</feature>
<evidence type="ECO:0000256" key="1">
    <source>
        <dbReference type="ARBA" id="ARBA00022729"/>
    </source>
</evidence>
<feature type="region of interest" description="Disordered" evidence="4">
    <location>
        <begin position="177"/>
        <end position="217"/>
    </location>
</feature>
<evidence type="ECO:0000256" key="3">
    <source>
        <dbReference type="ARBA" id="ARBA00023180"/>
    </source>
</evidence>
<dbReference type="GO" id="GO:0005509">
    <property type="term" value="F:calcium ion binding"/>
    <property type="evidence" value="ECO:0007669"/>
    <property type="project" value="TreeGrafter"/>
</dbReference>
<evidence type="ECO:0000313" key="7">
    <source>
        <dbReference type="Proteomes" id="UP000075883"/>
    </source>
</evidence>
<evidence type="ECO:0000256" key="4">
    <source>
        <dbReference type="SAM" id="MobiDB-lite"/>
    </source>
</evidence>
<dbReference type="Proteomes" id="UP000075883">
    <property type="component" value="Unassembled WGS sequence"/>
</dbReference>
<feature type="domain" description="Kazal-like" evidence="5">
    <location>
        <begin position="216"/>
        <end position="270"/>
    </location>
</feature>